<organism evidence="1 2">
    <name type="scientific">Panagrolaimus sp. ES5</name>
    <dbReference type="NCBI Taxonomy" id="591445"/>
    <lineage>
        <taxon>Eukaryota</taxon>
        <taxon>Metazoa</taxon>
        <taxon>Ecdysozoa</taxon>
        <taxon>Nematoda</taxon>
        <taxon>Chromadorea</taxon>
        <taxon>Rhabditida</taxon>
        <taxon>Tylenchina</taxon>
        <taxon>Panagrolaimomorpha</taxon>
        <taxon>Panagrolaimoidea</taxon>
        <taxon>Panagrolaimidae</taxon>
        <taxon>Panagrolaimus</taxon>
    </lineage>
</organism>
<dbReference type="WBParaSite" id="ES5_v2.g18497.t1">
    <property type="protein sequence ID" value="ES5_v2.g18497.t1"/>
    <property type="gene ID" value="ES5_v2.g18497"/>
</dbReference>
<reference evidence="2" key="1">
    <citation type="submission" date="2022-11" db="UniProtKB">
        <authorList>
            <consortium name="WormBaseParasite"/>
        </authorList>
    </citation>
    <scope>IDENTIFICATION</scope>
</reference>
<sequence length="374" mass="42172">MVETATASASKVKPVYKSTEVNKVVEPFVDEFNLLLIDRDPNDGSIKADKFPSSDALLQRARDNTQYLFNKIWQLKRKIVKDAVCAELPAKELYRLPREKPIPPPREATKWERFAKEKGIKKQPKSKKVFDEATETWKPAYGYRRGNDDTKDWMIEIPRQKDPYRDYFGERIEAKKERTNRNEYQQMKNQMHAIKSNHRGGGGDGVNDIPLGVGGRADFSNKKELTDKIHKAKLSTASAGKFQPDIKGELKPKLGVKRKFEPNEHNFKEEKDRQLNILKNLSTKKPKLDTQKFGAAEHAISKAAAAEDNDDGEGGGDKPKGKGKRGDMGKKRPMGARGKSNVHRQQHYQKALKSGKPGKRDGGGGAKRGKPGKR</sequence>
<dbReference type="Proteomes" id="UP000887579">
    <property type="component" value="Unplaced"/>
</dbReference>
<protein>
    <submittedName>
        <fullName evidence="2">Ribosome biogenesis regulatory protein</fullName>
    </submittedName>
</protein>
<evidence type="ECO:0000313" key="1">
    <source>
        <dbReference type="Proteomes" id="UP000887579"/>
    </source>
</evidence>
<evidence type="ECO:0000313" key="2">
    <source>
        <dbReference type="WBParaSite" id="ES5_v2.g18497.t1"/>
    </source>
</evidence>
<name>A0AC34FMF4_9BILA</name>
<proteinExistence type="predicted"/>
<accession>A0AC34FMF4</accession>